<gene>
    <name evidence="5" type="ORF">GOODEAATRI_014264</name>
</gene>
<evidence type="ECO:0000256" key="2">
    <source>
        <dbReference type="ARBA" id="ARBA00022884"/>
    </source>
</evidence>
<evidence type="ECO:0000256" key="3">
    <source>
        <dbReference type="PROSITE-ProRule" id="PRU00176"/>
    </source>
</evidence>
<keyword evidence="6" id="KW-1185">Reference proteome</keyword>
<comment type="caution">
    <text evidence="5">The sequence shown here is derived from an EMBL/GenBank/DDBJ whole genome shotgun (WGS) entry which is preliminary data.</text>
</comment>
<dbReference type="Pfam" id="PF13893">
    <property type="entry name" value="RRM_5"/>
    <property type="match status" value="2"/>
</dbReference>
<dbReference type="EMBL" id="JAHRIO010080961">
    <property type="protein sequence ID" value="MEQ2185049.1"/>
    <property type="molecule type" value="Genomic_DNA"/>
</dbReference>
<keyword evidence="2 3" id="KW-0694">RNA-binding</keyword>
<dbReference type="SUPFAM" id="SSF54928">
    <property type="entry name" value="RNA-binding domain, RBD"/>
    <property type="match status" value="3"/>
</dbReference>
<sequence>MFYKSKLFVVPSGPASECIPSPVLHLRQLPADISEQEVVALALPFGRVSKLITLRTKNQAFLEMASEEAAVTMVNYYASAPPTIRNQPVFIQYSNHRELKTNNLTNQVALQAISGAAVHSGNMASGDGRGLVAAPCAVLRIIVENLFYPVTLEVLQQIFSKFGSVLKIITFTRNNQFQALLQFSDAVHAQHAKANIYNGCCTLRIDFSKLSALNVKYNNDKSRDFTRADLPTGELEPAATAFGLPVAAVPGSLVSPPRVSLQVAPPAVHSVLLVSNLDPEAIPCVSSRGSLTCGLCVFSGVYGDVQRVKILFNKKENALVQMSDATQAQLGQKQQFLFISITFFVSSLLDFDAFLLQHLRKMRLHGNVIRVTLSKHPVVQLPRGGAGQEEQTLTQDFSGSALHRFKKPGSKNFNNIFPPSATLHLSNIPKDRKMALLQLASVEEAIEALIGLHDHQLDHNQHLRVSFSKSTI</sequence>
<dbReference type="SMART" id="SM00360">
    <property type="entry name" value="RRM"/>
    <property type="match status" value="2"/>
</dbReference>
<dbReference type="InterPro" id="IPR035979">
    <property type="entry name" value="RBD_domain_sf"/>
</dbReference>
<dbReference type="Pfam" id="PF11835">
    <property type="entry name" value="RRM_8"/>
    <property type="match status" value="1"/>
</dbReference>
<dbReference type="CDD" id="cd12693">
    <property type="entry name" value="RRM2_PTBP1_like"/>
    <property type="match status" value="1"/>
</dbReference>
<feature type="domain" description="RRM" evidence="4">
    <location>
        <begin position="139"/>
        <end position="210"/>
    </location>
</feature>
<dbReference type="Proteomes" id="UP001476798">
    <property type="component" value="Unassembled WGS sequence"/>
</dbReference>
<dbReference type="Gene3D" id="3.30.70.330">
    <property type="match status" value="4"/>
</dbReference>
<evidence type="ECO:0000313" key="5">
    <source>
        <dbReference type="EMBL" id="MEQ2185049.1"/>
    </source>
</evidence>
<dbReference type="PROSITE" id="PS50102">
    <property type="entry name" value="RRM"/>
    <property type="match status" value="1"/>
</dbReference>
<evidence type="ECO:0000259" key="4">
    <source>
        <dbReference type="PROSITE" id="PS50102"/>
    </source>
</evidence>
<dbReference type="InterPro" id="IPR000504">
    <property type="entry name" value="RRM_dom"/>
</dbReference>
<name>A0ABV0PNK5_9TELE</name>
<accession>A0ABV0PNK5</accession>
<protein>
    <recommendedName>
        <fullName evidence="4">RRM domain-containing protein</fullName>
    </recommendedName>
</protein>
<organism evidence="5 6">
    <name type="scientific">Goodea atripinnis</name>
    <dbReference type="NCBI Taxonomy" id="208336"/>
    <lineage>
        <taxon>Eukaryota</taxon>
        <taxon>Metazoa</taxon>
        <taxon>Chordata</taxon>
        <taxon>Craniata</taxon>
        <taxon>Vertebrata</taxon>
        <taxon>Euteleostomi</taxon>
        <taxon>Actinopterygii</taxon>
        <taxon>Neopterygii</taxon>
        <taxon>Teleostei</taxon>
        <taxon>Neoteleostei</taxon>
        <taxon>Acanthomorphata</taxon>
        <taxon>Ovalentaria</taxon>
        <taxon>Atherinomorphae</taxon>
        <taxon>Cyprinodontiformes</taxon>
        <taxon>Goodeidae</taxon>
        <taxon>Goodea</taxon>
    </lineage>
</organism>
<proteinExistence type="predicted"/>
<evidence type="ECO:0000256" key="1">
    <source>
        <dbReference type="ARBA" id="ARBA00022737"/>
    </source>
</evidence>
<reference evidence="5 6" key="1">
    <citation type="submission" date="2021-06" db="EMBL/GenBank/DDBJ databases">
        <authorList>
            <person name="Palmer J.M."/>
        </authorList>
    </citation>
    <scope>NUCLEOTIDE SEQUENCE [LARGE SCALE GENOMIC DNA]</scope>
    <source>
        <strain evidence="5 6">GA_2019</strain>
        <tissue evidence="5">Muscle</tissue>
    </source>
</reference>
<dbReference type="InterPro" id="IPR021790">
    <property type="entry name" value="PTBP1-like_RRM2"/>
</dbReference>
<evidence type="ECO:0000313" key="6">
    <source>
        <dbReference type="Proteomes" id="UP001476798"/>
    </source>
</evidence>
<dbReference type="PANTHER" id="PTHR15592">
    <property type="entry name" value="MATRIN 3/NUCLEAR PROTEIN 220-RELATED"/>
    <property type="match status" value="1"/>
</dbReference>
<keyword evidence="1" id="KW-0677">Repeat</keyword>
<dbReference type="InterPro" id="IPR012677">
    <property type="entry name" value="Nucleotide-bd_a/b_plait_sf"/>
</dbReference>